<dbReference type="WBParaSite" id="RSKR_0000959100.1">
    <property type="protein sequence ID" value="RSKR_0000959100.1"/>
    <property type="gene ID" value="RSKR_0000959100"/>
</dbReference>
<accession>A0AC35UA80</accession>
<reference evidence="2" key="1">
    <citation type="submission" date="2016-11" db="UniProtKB">
        <authorList>
            <consortium name="WormBaseParasite"/>
        </authorList>
    </citation>
    <scope>IDENTIFICATION</scope>
    <source>
        <strain evidence="2">KR3021</strain>
    </source>
</reference>
<proteinExistence type="predicted"/>
<sequence length="220" mass="23719">MASTVSADCVDLGGNCAQPNFCNEPIPPTCVDQIGGNGPNSCTALAYLSFTMALPNAADPEMENGDANMFEAKHPEVNKLKDKLSDAAKAELKDILKNINSTRVAQEAAIDALFNSDVVTAADKAIYTKFKAIADMTKTQIFANLDAAYNQLTPTQQALYDKLKNAYNDNTETIKDFWKNIMTITSAANKTDIEAVKKAIKEAVKDAIKTIKSSTPEPST</sequence>
<dbReference type="Proteomes" id="UP000095286">
    <property type="component" value="Unplaced"/>
</dbReference>
<organism evidence="1 2">
    <name type="scientific">Rhabditophanes sp. KR3021</name>
    <dbReference type="NCBI Taxonomy" id="114890"/>
    <lineage>
        <taxon>Eukaryota</taxon>
        <taxon>Metazoa</taxon>
        <taxon>Ecdysozoa</taxon>
        <taxon>Nematoda</taxon>
        <taxon>Chromadorea</taxon>
        <taxon>Rhabditida</taxon>
        <taxon>Tylenchina</taxon>
        <taxon>Panagrolaimomorpha</taxon>
        <taxon>Strongyloidoidea</taxon>
        <taxon>Alloionematidae</taxon>
        <taxon>Rhabditophanes</taxon>
    </lineage>
</organism>
<evidence type="ECO:0000313" key="1">
    <source>
        <dbReference type="Proteomes" id="UP000095286"/>
    </source>
</evidence>
<name>A0AC35UA80_9BILA</name>
<evidence type="ECO:0000313" key="2">
    <source>
        <dbReference type="WBParaSite" id="RSKR_0000959100.1"/>
    </source>
</evidence>
<protein>
    <submittedName>
        <fullName evidence="2">DUF148 domain-containing protein</fullName>
    </submittedName>
</protein>